<dbReference type="Proteomes" id="UP000887569">
    <property type="component" value="Unplaced"/>
</dbReference>
<sequence length="356" mass="39659">MLLYLIDWEIVSKNASRMKHFVLDHFMELPWTMKKSTSFLKASNTLILKAISSALQKDALIWIGAYVTTAVVIASAAYLLDEHTYRNRIEVTPVSVDPRGYSANELHLLSVSNDEDGYLHNIRQTVIGATKVLNIKDIFSDENIREEAPEPVIQIVPREGKLRVTAIHHYIDMTISMPKEVTAVGSLPNVGISEDAKGKGGEIDDPIKLTHRAETVDNPSSNDDSSKKKTNVQLPCNSRPRVAEAQQTYQWQHSLHRSSSRKKLSVQNAINRRKSEAISAPSLLPPVPKGYQRVSRLHVGTTNDSSLASLRKLAMENTQQDYAEQPPLVAVSTTRTTQKSISEMEDDGKKHSQSAV</sequence>
<feature type="region of interest" description="Disordered" evidence="1">
    <location>
        <begin position="318"/>
        <end position="356"/>
    </location>
</feature>
<feature type="region of interest" description="Disordered" evidence="1">
    <location>
        <begin position="210"/>
        <end position="245"/>
    </location>
</feature>
<protein>
    <submittedName>
        <fullName evidence="3">Uncharacterized protein</fullName>
    </submittedName>
</protein>
<organism evidence="2 3">
    <name type="scientific">Parascaris univalens</name>
    <name type="common">Nematode worm</name>
    <dbReference type="NCBI Taxonomy" id="6257"/>
    <lineage>
        <taxon>Eukaryota</taxon>
        <taxon>Metazoa</taxon>
        <taxon>Ecdysozoa</taxon>
        <taxon>Nematoda</taxon>
        <taxon>Chromadorea</taxon>
        <taxon>Rhabditida</taxon>
        <taxon>Spirurina</taxon>
        <taxon>Ascaridomorpha</taxon>
        <taxon>Ascaridoidea</taxon>
        <taxon>Ascarididae</taxon>
        <taxon>Parascaris</taxon>
    </lineage>
</organism>
<evidence type="ECO:0000313" key="2">
    <source>
        <dbReference type="Proteomes" id="UP000887569"/>
    </source>
</evidence>
<reference evidence="3" key="1">
    <citation type="submission" date="2022-11" db="UniProtKB">
        <authorList>
            <consortium name="WormBaseParasite"/>
        </authorList>
    </citation>
    <scope>IDENTIFICATION</scope>
</reference>
<evidence type="ECO:0000313" key="3">
    <source>
        <dbReference type="WBParaSite" id="PgE020_g003_t02"/>
    </source>
</evidence>
<feature type="compositionally biased region" description="Polar residues" evidence="1">
    <location>
        <begin position="331"/>
        <end position="341"/>
    </location>
</feature>
<evidence type="ECO:0000256" key="1">
    <source>
        <dbReference type="SAM" id="MobiDB-lite"/>
    </source>
</evidence>
<keyword evidence="2" id="KW-1185">Reference proteome</keyword>
<dbReference type="AlphaFoldDB" id="A0A915A2G1"/>
<name>A0A915A2G1_PARUN</name>
<dbReference type="WBParaSite" id="PgE020_g003_t02">
    <property type="protein sequence ID" value="PgE020_g003_t02"/>
    <property type="gene ID" value="PgE020_g003"/>
</dbReference>
<accession>A0A915A2G1</accession>
<proteinExistence type="predicted"/>